<name>A0ABR2M895_9ASPA</name>
<dbReference type="InterPro" id="IPR050301">
    <property type="entry name" value="NTE"/>
</dbReference>
<dbReference type="EMBL" id="JBBWWR010000011">
    <property type="protein sequence ID" value="KAK8960127.1"/>
    <property type="molecule type" value="Genomic_DNA"/>
</dbReference>
<dbReference type="Proteomes" id="UP001412067">
    <property type="component" value="Unassembled WGS sequence"/>
</dbReference>
<dbReference type="PANTHER" id="PTHR14226:SF10">
    <property type="entry name" value="TRIACYLGLYCEROL LIPASE 4-RELATED"/>
    <property type="match status" value="1"/>
</dbReference>
<comment type="caution">
    <text evidence="5">Lacks conserved residue(s) required for the propagation of feature annotation.</text>
</comment>
<sequence>MEYINEVSIQLRMVCTSDDFEELLLEDKLAFMHETRHSFGRTALLLSSGASLGAFHVGVAKTLVEHKLLPRIIVGSSVGSIVGVVLATRFWPELVSFFEDSWHSLQFFDQMGGIFTMVKRMMTHRAVHEIQQL</sequence>
<dbReference type="Pfam" id="PF01734">
    <property type="entry name" value="Patatin"/>
    <property type="match status" value="1"/>
</dbReference>
<dbReference type="Gene3D" id="3.40.1090.10">
    <property type="entry name" value="Cytosolic phospholipase A2 catalytic domain"/>
    <property type="match status" value="1"/>
</dbReference>
<comment type="function">
    <text evidence="4">Possesses non-specific lipolytic acyl hydrolase (LAH) activity. Hydrolyzes phospholipids as well as galactolipids. May play a role in disease resistance.</text>
</comment>
<dbReference type="PANTHER" id="PTHR14226">
    <property type="entry name" value="NEUROPATHY TARGET ESTERASE/SWISS CHEESE D.MELANOGASTER"/>
    <property type="match status" value="1"/>
</dbReference>
<evidence type="ECO:0000256" key="5">
    <source>
        <dbReference type="PROSITE-ProRule" id="PRU01161"/>
    </source>
</evidence>
<evidence type="ECO:0000256" key="1">
    <source>
        <dbReference type="ARBA" id="ARBA00022801"/>
    </source>
</evidence>
<dbReference type="PROSITE" id="PS51635">
    <property type="entry name" value="PNPLA"/>
    <property type="match status" value="1"/>
</dbReference>
<evidence type="ECO:0000313" key="9">
    <source>
        <dbReference type="Proteomes" id="UP001412067"/>
    </source>
</evidence>
<reference evidence="8 9" key="1">
    <citation type="journal article" date="2022" name="Nat. Plants">
        <title>Genomes of leafy and leafless Platanthera orchids illuminate the evolution of mycoheterotrophy.</title>
        <authorList>
            <person name="Li M.H."/>
            <person name="Liu K.W."/>
            <person name="Li Z."/>
            <person name="Lu H.C."/>
            <person name="Ye Q.L."/>
            <person name="Zhang D."/>
            <person name="Wang J.Y."/>
            <person name="Li Y.F."/>
            <person name="Zhong Z.M."/>
            <person name="Liu X."/>
            <person name="Yu X."/>
            <person name="Liu D.K."/>
            <person name="Tu X.D."/>
            <person name="Liu B."/>
            <person name="Hao Y."/>
            <person name="Liao X.Y."/>
            <person name="Jiang Y.T."/>
            <person name="Sun W.H."/>
            <person name="Chen J."/>
            <person name="Chen Y.Q."/>
            <person name="Ai Y."/>
            <person name="Zhai J.W."/>
            <person name="Wu S.S."/>
            <person name="Zhou Z."/>
            <person name="Hsiao Y.Y."/>
            <person name="Wu W.L."/>
            <person name="Chen Y.Y."/>
            <person name="Lin Y.F."/>
            <person name="Hsu J.L."/>
            <person name="Li C.Y."/>
            <person name="Wang Z.W."/>
            <person name="Zhao X."/>
            <person name="Zhong W.Y."/>
            <person name="Ma X.K."/>
            <person name="Ma L."/>
            <person name="Huang J."/>
            <person name="Chen G.Z."/>
            <person name="Huang M.Z."/>
            <person name="Huang L."/>
            <person name="Peng D.H."/>
            <person name="Luo Y.B."/>
            <person name="Zou S.Q."/>
            <person name="Chen S.P."/>
            <person name="Lan S."/>
            <person name="Tsai W.C."/>
            <person name="Van de Peer Y."/>
            <person name="Liu Z.J."/>
        </authorList>
    </citation>
    <scope>NUCLEOTIDE SEQUENCE [LARGE SCALE GENOMIC DNA]</scope>
    <source>
        <strain evidence="8">Lor288</strain>
    </source>
</reference>
<proteinExistence type="inferred from homology"/>
<dbReference type="SUPFAM" id="SSF52151">
    <property type="entry name" value="FabD/lysophospholipase-like"/>
    <property type="match status" value="1"/>
</dbReference>
<evidence type="ECO:0000259" key="7">
    <source>
        <dbReference type="PROSITE" id="PS51635"/>
    </source>
</evidence>
<dbReference type="InterPro" id="IPR002641">
    <property type="entry name" value="PNPLA_dom"/>
</dbReference>
<comment type="similarity">
    <text evidence="6">Belongs to the patatin family.</text>
</comment>
<evidence type="ECO:0000256" key="6">
    <source>
        <dbReference type="RuleBase" id="RU361262"/>
    </source>
</evidence>
<accession>A0ABR2M895</accession>
<comment type="domain">
    <text evidence="6">The nitrogen atoms of the two glycine residues in the GGXR motif define the oxyanion hole, and stabilize the oxyanion that forms during the nucleophilic attack by the catalytic serine during substrate cleavage.</text>
</comment>
<dbReference type="InterPro" id="IPR016035">
    <property type="entry name" value="Acyl_Trfase/lysoPLipase"/>
</dbReference>
<feature type="domain" description="PNPLA" evidence="7">
    <location>
        <begin position="44"/>
        <end position="133"/>
    </location>
</feature>
<feature type="short sequence motif" description="GXSXG" evidence="5">
    <location>
        <begin position="75"/>
        <end position="79"/>
    </location>
</feature>
<protein>
    <recommendedName>
        <fullName evidence="6">Patatin</fullName>
        <ecNumber evidence="6">3.1.1.-</ecNumber>
    </recommendedName>
</protein>
<keyword evidence="2 6" id="KW-0442">Lipid degradation</keyword>
<evidence type="ECO:0000256" key="4">
    <source>
        <dbReference type="ARBA" id="ARBA00025642"/>
    </source>
</evidence>
<keyword evidence="9" id="KW-1185">Reference proteome</keyword>
<gene>
    <name evidence="8" type="primary">SDP1</name>
    <name evidence="8" type="ORF">KSP40_PGU001390</name>
</gene>
<keyword evidence="1 6" id="KW-0378">Hydrolase</keyword>
<evidence type="ECO:0000256" key="3">
    <source>
        <dbReference type="ARBA" id="ARBA00023098"/>
    </source>
</evidence>
<organism evidence="8 9">
    <name type="scientific">Platanthera guangdongensis</name>
    <dbReference type="NCBI Taxonomy" id="2320717"/>
    <lineage>
        <taxon>Eukaryota</taxon>
        <taxon>Viridiplantae</taxon>
        <taxon>Streptophyta</taxon>
        <taxon>Embryophyta</taxon>
        <taxon>Tracheophyta</taxon>
        <taxon>Spermatophyta</taxon>
        <taxon>Magnoliopsida</taxon>
        <taxon>Liliopsida</taxon>
        <taxon>Asparagales</taxon>
        <taxon>Orchidaceae</taxon>
        <taxon>Orchidoideae</taxon>
        <taxon>Orchideae</taxon>
        <taxon>Orchidinae</taxon>
        <taxon>Platanthera</taxon>
    </lineage>
</organism>
<evidence type="ECO:0000313" key="8">
    <source>
        <dbReference type="EMBL" id="KAK8960127.1"/>
    </source>
</evidence>
<dbReference type="EC" id="3.1.1.-" evidence="6"/>
<keyword evidence="3 6" id="KW-0443">Lipid metabolism</keyword>
<evidence type="ECO:0000256" key="2">
    <source>
        <dbReference type="ARBA" id="ARBA00022963"/>
    </source>
</evidence>
<comment type="function">
    <text evidence="6">Lipolytic acyl hydrolase (LAH).</text>
</comment>
<comment type="caution">
    <text evidence="8">The sequence shown here is derived from an EMBL/GenBank/DDBJ whole genome shotgun (WGS) entry which is preliminary data.</text>
</comment>